<evidence type="ECO:0000313" key="8">
    <source>
        <dbReference type="Proteomes" id="UP000282582"/>
    </source>
</evidence>
<dbReference type="AlphaFoldDB" id="A0A3M6YFW0"/>
<dbReference type="Proteomes" id="UP000281245">
    <property type="component" value="Unassembled WGS sequence"/>
</dbReference>
<dbReference type="EMBL" id="QWIK01000734">
    <property type="protein sequence ID" value="RMY01752.1"/>
    <property type="molecule type" value="Genomic_DNA"/>
</dbReference>
<comment type="caution">
    <text evidence="2">The sequence shown here is derived from an EMBL/GenBank/DDBJ whole genome shotgun (WGS) entry which is preliminary data.</text>
</comment>
<organism evidence="2 8">
    <name type="scientific">Hortaea werneckii</name>
    <name type="common">Black yeast</name>
    <name type="synonym">Cladosporium werneckii</name>
    <dbReference type="NCBI Taxonomy" id="91943"/>
    <lineage>
        <taxon>Eukaryota</taxon>
        <taxon>Fungi</taxon>
        <taxon>Dikarya</taxon>
        <taxon>Ascomycota</taxon>
        <taxon>Pezizomycotina</taxon>
        <taxon>Dothideomycetes</taxon>
        <taxon>Dothideomycetidae</taxon>
        <taxon>Mycosphaerellales</taxon>
        <taxon>Teratosphaeriaceae</taxon>
        <taxon>Hortaea</taxon>
    </lineage>
</organism>
<dbReference type="Proteomes" id="UP000282582">
    <property type="component" value="Unassembled WGS sequence"/>
</dbReference>
<protein>
    <submittedName>
        <fullName evidence="2">Uncharacterized protein</fullName>
    </submittedName>
</protein>
<dbReference type="Proteomes" id="UP000276864">
    <property type="component" value="Unassembled WGS sequence"/>
</dbReference>
<evidence type="ECO:0000313" key="6">
    <source>
        <dbReference type="Proteomes" id="UP000276864"/>
    </source>
</evidence>
<name>A0A3M6YFW0_HORWE</name>
<evidence type="ECO:0000313" key="4">
    <source>
        <dbReference type="EMBL" id="RMY41715.1"/>
    </source>
</evidence>
<dbReference type="EMBL" id="QWIM01000019">
    <property type="protein sequence ID" value="RMY41715.1"/>
    <property type="molecule type" value="Genomic_DNA"/>
</dbReference>
<gene>
    <name evidence="4" type="ORF">D0866_00408</name>
    <name evidence="3" type="ORF">D0867_00215</name>
    <name evidence="2" type="ORF">D0868_08328</name>
    <name evidence="1" type="ORF">D0869_02756</name>
</gene>
<reference evidence="5 6" key="1">
    <citation type="journal article" date="2018" name="BMC Genomics">
        <title>Genomic evidence for intraspecific hybridization in a clonal and extremely halotolerant yeast.</title>
        <authorList>
            <person name="Gostincar C."/>
            <person name="Stajich J.E."/>
            <person name="Zupancic J."/>
            <person name="Zalar P."/>
            <person name="Gunde-Cimerman N."/>
        </authorList>
    </citation>
    <scope>NUCLEOTIDE SEQUENCE [LARGE SCALE GENOMIC DNA]</scope>
    <source>
        <strain evidence="4 6">EXF-6651</strain>
        <strain evidence="2 8">EXF-6654</strain>
        <strain evidence="1 7">EXF-6656</strain>
        <strain evidence="3 5">EXF-6669</strain>
    </source>
</reference>
<evidence type="ECO:0000313" key="5">
    <source>
        <dbReference type="Proteomes" id="UP000271337"/>
    </source>
</evidence>
<evidence type="ECO:0000313" key="3">
    <source>
        <dbReference type="EMBL" id="RMY26192.1"/>
    </source>
</evidence>
<dbReference type="EMBL" id="QWIJ01000142">
    <property type="protein sequence ID" value="RMX86897.1"/>
    <property type="molecule type" value="Genomic_DNA"/>
</dbReference>
<evidence type="ECO:0000313" key="2">
    <source>
        <dbReference type="EMBL" id="RMY01752.1"/>
    </source>
</evidence>
<sequence length="708" mass="80844">MLPDPFAAVRLEHTQLRPFDTLNDEEREETQAGIIDLYGKHAPEDVVHEYGYNQGTPSSKTVQIWRNILVTTLASTPEFQRIVLDEHLTPGTHYMTTLRVRTEWLIGLYLPAFYHHFSSFEEGYNTTLKGMMDEVINLSRTILEGLIDEKDTCNRQALSPRSGKQELLALCGFTRPGLSPAHARSFFRGQRRLTSSQEEKTVNFTRALTFDHLQGLSKMLGDMPDAKKLHARYGETVAGASDTLVDTFGKHALARLPNWAGLGKLNPIQLPKDFESLFMTALKDVDVVDNAVDEYDAATAAVAESLPDDARIEGISRDVATFDKPMNLDRLAEEMRKTVDIGKQPYAFYPNWETPSNKPVYFAKKPALSLSQFDSQQGEDVDSDRATTVPLHRAAGFKRARMISRDDMEIDEDEAVPQSPEQVMQDCHEYLDELAGEDSWHKQGFNSLFKELGTMCQRDKKAQSEKFGSSEFRGFSTFIMRDNWWHARCLFHATKLLMAHKTRPEKAKEVRKIVDDAEKHVAVIIAMIGAGANDAMPWLLTMEHVQRAMWADIKTLMATETPYELRQVFTELVLWINGTVVNAYVLRCNVHYASTAATVITKWYKLLYEYNSTCANPNCLRLLPHPDRVQPQYVRGVFSVGTRETRNGRKALRKFISTNRDNAYDCLYYVLRYIMADAETVVFIFWFSHLYHNERCKFARGKHPIVAF</sequence>
<dbReference type="Proteomes" id="UP000271337">
    <property type="component" value="Unassembled WGS sequence"/>
</dbReference>
<dbReference type="OrthoDB" id="3819974at2759"/>
<proteinExistence type="predicted"/>
<accession>A0A3M6YFW0</accession>
<dbReference type="EMBL" id="QWIL01000008">
    <property type="protein sequence ID" value="RMY26192.1"/>
    <property type="molecule type" value="Genomic_DNA"/>
</dbReference>
<evidence type="ECO:0000313" key="7">
    <source>
        <dbReference type="Proteomes" id="UP000281245"/>
    </source>
</evidence>
<evidence type="ECO:0000313" key="1">
    <source>
        <dbReference type="EMBL" id="RMX86897.1"/>
    </source>
</evidence>